<dbReference type="Proteomes" id="UP001529510">
    <property type="component" value="Unassembled WGS sequence"/>
</dbReference>
<comment type="caution">
    <text evidence="2">The sequence shown here is derived from an EMBL/GenBank/DDBJ whole genome shotgun (WGS) entry which is preliminary data.</text>
</comment>
<sequence length="75" mass="8051">MDNLASATPDPEPSQPPRPAEYQPEPTDDGELQPAATSVQSLRGATEQLIITEPELHEPSDQVHEPATMTATMEG</sequence>
<reference evidence="2 3" key="1">
    <citation type="submission" date="2024-05" db="EMBL/GenBank/DDBJ databases">
        <title>Genome sequencing and assembly of Indian major carp, Cirrhinus mrigala (Hamilton, 1822).</title>
        <authorList>
            <person name="Mohindra V."/>
            <person name="Chowdhury L.M."/>
            <person name="Lal K."/>
            <person name="Jena J.K."/>
        </authorList>
    </citation>
    <scope>NUCLEOTIDE SEQUENCE [LARGE SCALE GENOMIC DNA]</scope>
    <source>
        <strain evidence="2">CM1030</strain>
        <tissue evidence="2">Blood</tissue>
    </source>
</reference>
<feature type="compositionally biased region" description="Basic and acidic residues" evidence="1">
    <location>
        <begin position="54"/>
        <end position="64"/>
    </location>
</feature>
<keyword evidence="3" id="KW-1185">Reference proteome</keyword>
<feature type="non-terminal residue" evidence="2">
    <location>
        <position position="75"/>
    </location>
</feature>
<feature type="region of interest" description="Disordered" evidence="1">
    <location>
        <begin position="1"/>
        <end position="75"/>
    </location>
</feature>
<dbReference type="AlphaFoldDB" id="A0ABD0RA36"/>
<evidence type="ECO:0000313" key="2">
    <source>
        <dbReference type="EMBL" id="KAL0194611.1"/>
    </source>
</evidence>
<dbReference type="EMBL" id="JAMKFB020000004">
    <property type="protein sequence ID" value="KAL0194611.1"/>
    <property type="molecule type" value="Genomic_DNA"/>
</dbReference>
<gene>
    <name evidence="2" type="ORF">M9458_008183</name>
</gene>
<name>A0ABD0RA36_CIRMR</name>
<accession>A0ABD0RA36</accession>
<evidence type="ECO:0000313" key="3">
    <source>
        <dbReference type="Proteomes" id="UP001529510"/>
    </source>
</evidence>
<feature type="compositionally biased region" description="Pro residues" evidence="1">
    <location>
        <begin position="10"/>
        <end position="19"/>
    </location>
</feature>
<proteinExistence type="predicted"/>
<evidence type="ECO:0000256" key="1">
    <source>
        <dbReference type="SAM" id="MobiDB-lite"/>
    </source>
</evidence>
<organism evidence="2 3">
    <name type="scientific">Cirrhinus mrigala</name>
    <name type="common">Mrigala</name>
    <dbReference type="NCBI Taxonomy" id="683832"/>
    <lineage>
        <taxon>Eukaryota</taxon>
        <taxon>Metazoa</taxon>
        <taxon>Chordata</taxon>
        <taxon>Craniata</taxon>
        <taxon>Vertebrata</taxon>
        <taxon>Euteleostomi</taxon>
        <taxon>Actinopterygii</taxon>
        <taxon>Neopterygii</taxon>
        <taxon>Teleostei</taxon>
        <taxon>Ostariophysi</taxon>
        <taxon>Cypriniformes</taxon>
        <taxon>Cyprinidae</taxon>
        <taxon>Labeoninae</taxon>
        <taxon>Labeonini</taxon>
        <taxon>Cirrhinus</taxon>
    </lineage>
</organism>
<protein>
    <submittedName>
        <fullName evidence="2">Uncharacterized protein</fullName>
    </submittedName>
</protein>